<evidence type="ECO:0000256" key="6">
    <source>
        <dbReference type="ARBA" id="ARBA00023242"/>
    </source>
</evidence>
<protein>
    <recommendedName>
        <fullName evidence="7">Pre-mRNA-splicing factor 38</fullName>
    </recommendedName>
</protein>
<comment type="similarity">
    <text evidence="2 7">Belongs to the PRP38 family.</text>
</comment>
<keyword evidence="5 7" id="KW-0508">mRNA splicing</keyword>
<organism evidence="8">
    <name type="scientific">Nymphaea colorata</name>
    <name type="common">pocket water lily</name>
    <dbReference type="NCBI Taxonomy" id="210225"/>
    <lineage>
        <taxon>Eukaryota</taxon>
        <taxon>Viridiplantae</taxon>
        <taxon>Streptophyta</taxon>
        <taxon>Embryophyta</taxon>
        <taxon>Tracheophyta</taxon>
        <taxon>Spermatophyta</taxon>
        <taxon>Magnoliopsida</taxon>
        <taxon>Nymphaeales</taxon>
        <taxon>Nymphaeaceae</taxon>
        <taxon>Nymphaea</taxon>
    </lineage>
</organism>
<evidence type="ECO:0000256" key="4">
    <source>
        <dbReference type="ARBA" id="ARBA00022728"/>
    </source>
</evidence>
<proteinExistence type="inferred from homology"/>
<name>A0A5K1H8C5_9MAGN</name>
<evidence type="ECO:0000256" key="3">
    <source>
        <dbReference type="ARBA" id="ARBA00022664"/>
    </source>
</evidence>
<keyword evidence="3 7" id="KW-0507">mRNA processing</keyword>
<evidence type="ECO:0000256" key="7">
    <source>
        <dbReference type="RuleBase" id="RU367025"/>
    </source>
</evidence>
<dbReference type="GO" id="GO:0000398">
    <property type="term" value="P:mRNA splicing, via spliceosome"/>
    <property type="evidence" value="ECO:0007669"/>
    <property type="project" value="UniProtKB-UniRule"/>
</dbReference>
<dbReference type="PANTHER" id="PTHR23142">
    <property type="entry name" value="PRE-MRNA-SPLICING FACTOR 38A-RELATED"/>
    <property type="match status" value="1"/>
</dbReference>
<sequence>MSEAKNATQIIDKTTRNRIFNSRYWKEECFALNAETFIDKALALKCIGGLYGGAKKPTKFLCLLFKMLQMGLTEDIVLLYLGDQEFKYLSALALVYLRLTVKAPRVFEMLEPSTMTTAN</sequence>
<dbReference type="Pfam" id="PF03371">
    <property type="entry name" value="PRP38"/>
    <property type="match status" value="1"/>
</dbReference>
<dbReference type="EMBL" id="LR721910">
    <property type="protein sequence ID" value="VVW84760.1"/>
    <property type="molecule type" value="Genomic_DNA"/>
</dbReference>
<evidence type="ECO:0000256" key="2">
    <source>
        <dbReference type="ARBA" id="ARBA00006164"/>
    </source>
</evidence>
<dbReference type="AlphaFoldDB" id="A0A5K1H8C5"/>
<gene>
    <name evidence="8" type="ORF">NYM_LOCUS29055</name>
</gene>
<reference evidence="8" key="1">
    <citation type="submission" date="2019-09" db="EMBL/GenBank/DDBJ databases">
        <authorList>
            <person name="Zhang L."/>
        </authorList>
    </citation>
    <scope>NUCLEOTIDE SEQUENCE</scope>
</reference>
<dbReference type="InterPro" id="IPR005037">
    <property type="entry name" value="PRP38"/>
</dbReference>
<evidence type="ECO:0000313" key="8">
    <source>
        <dbReference type="EMBL" id="VVW84760.1"/>
    </source>
</evidence>
<dbReference type="GO" id="GO:0005681">
    <property type="term" value="C:spliceosomal complex"/>
    <property type="evidence" value="ECO:0007669"/>
    <property type="project" value="UniProtKB-KW"/>
</dbReference>
<comment type="function">
    <text evidence="7">Required for pre-mRNA splicing.</text>
</comment>
<evidence type="ECO:0000256" key="1">
    <source>
        <dbReference type="ARBA" id="ARBA00004123"/>
    </source>
</evidence>
<accession>A0A5K1H8C5</accession>
<keyword evidence="6 7" id="KW-0539">Nucleus</keyword>
<comment type="subcellular location">
    <subcellularLocation>
        <location evidence="1 7">Nucleus</location>
    </subcellularLocation>
</comment>
<keyword evidence="4 7" id="KW-0747">Spliceosome</keyword>
<evidence type="ECO:0000256" key="5">
    <source>
        <dbReference type="ARBA" id="ARBA00023187"/>
    </source>
</evidence>